<dbReference type="RefSeq" id="WP_310277041.1">
    <property type="nucleotide sequence ID" value="NZ_JAVDXW010000001.1"/>
</dbReference>
<accession>A0AAE3ZFH9</accession>
<feature type="transmembrane region" description="Helical" evidence="1">
    <location>
        <begin position="20"/>
        <end position="43"/>
    </location>
</feature>
<dbReference type="AlphaFoldDB" id="A0AAE3ZFH9"/>
<protein>
    <submittedName>
        <fullName evidence="2">NhaP-type Na+/H+ or K+/H+ antiporter</fullName>
    </submittedName>
</protein>
<keyword evidence="1" id="KW-1133">Transmembrane helix</keyword>
<keyword evidence="1" id="KW-0472">Membrane</keyword>
<gene>
    <name evidence="2" type="ORF">JOF55_004192</name>
</gene>
<evidence type="ECO:0000313" key="3">
    <source>
        <dbReference type="Proteomes" id="UP001180845"/>
    </source>
</evidence>
<keyword evidence="1" id="KW-0812">Transmembrane</keyword>
<sequence>MLTPLGNTDVGVPAERLWAVIAFVVLVPVLLYGITATPLMNYLDTTRRQRLQR</sequence>
<reference evidence="2" key="1">
    <citation type="submission" date="2023-07" db="EMBL/GenBank/DDBJ databases">
        <title>Sequencing the genomes of 1000 actinobacteria strains.</title>
        <authorList>
            <person name="Klenk H.-P."/>
        </authorList>
    </citation>
    <scope>NUCLEOTIDE SEQUENCE</scope>
    <source>
        <strain evidence="2">DSM 45977</strain>
    </source>
</reference>
<comment type="caution">
    <text evidence="2">The sequence shown here is derived from an EMBL/GenBank/DDBJ whole genome shotgun (WGS) entry which is preliminary data.</text>
</comment>
<keyword evidence="3" id="KW-1185">Reference proteome</keyword>
<dbReference type="Proteomes" id="UP001180845">
    <property type="component" value="Unassembled WGS sequence"/>
</dbReference>
<evidence type="ECO:0000256" key="1">
    <source>
        <dbReference type="SAM" id="Phobius"/>
    </source>
</evidence>
<dbReference type="EMBL" id="JAVDXW010000001">
    <property type="protein sequence ID" value="MDR7304011.1"/>
    <property type="molecule type" value="Genomic_DNA"/>
</dbReference>
<name>A0AAE3ZFH9_9ACTN</name>
<proteinExistence type="predicted"/>
<organism evidence="2 3">
    <name type="scientific">Haloactinomyces albus</name>
    <dbReference type="NCBI Taxonomy" id="1352928"/>
    <lineage>
        <taxon>Bacteria</taxon>
        <taxon>Bacillati</taxon>
        <taxon>Actinomycetota</taxon>
        <taxon>Actinomycetes</taxon>
        <taxon>Actinopolysporales</taxon>
        <taxon>Actinopolysporaceae</taxon>
        <taxon>Haloactinomyces</taxon>
    </lineage>
</organism>
<evidence type="ECO:0000313" key="2">
    <source>
        <dbReference type="EMBL" id="MDR7304011.1"/>
    </source>
</evidence>